<proteinExistence type="predicted"/>
<dbReference type="InterPro" id="IPR013324">
    <property type="entry name" value="RNA_pol_sigma_r3/r4-like"/>
</dbReference>
<evidence type="ECO:0000313" key="1">
    <source>
        <dbReference type="EMBL" id="EGC04063.1"/>
    </source>
</evidence>
<dbReference type="Gene3D" id="1.20.140.160">
    <property type="match status" value="1"/>
</dbReference>
<dbReference type="RefSeq" id="WP_002847558.1">
    <property type="nucleotide sequence ID" value="NZ_ADKM02000040.1"/>
</dbReference>
<name>E9S9A8_RUMAL</name>
<dbReference type="EMBL" id="ADKM02000040">
    <property type="protein sequence ID" value="EGC04063.1"/>
    <property type="molecule type" value="Genomic_DNA"/>
</dbReference>
<dbReference type="GO" id="GO:0006352">
    <property type="term" value="P:DNA-templated transcription initiation"/>
    <property type="evidence" value="ECO:0007669"/>
    <property type="project" value="InterPro"/>
</dbReference>
<protein>
    <submittedName>
        <fullName evidence="1">RNA polymerase sigma factor, sigma-70 family</fullName>
    </submittedName>
</protein>
<sequence>MTNEELVLRFENGDKTALNELYLQLDIFIKSIVKDVMKKFGISNEELEDELFQVGSVELIELVYKRSYDPNKGIFTSYIYPYLKYAMIRHVEKFITPVAIAHRDMLAISKCRKMHRDGMADESIANELGISKQLVARYLRFSFKTESIMLTLNDEYGEEYLENPKLISKEPKPDHAAYVKICAERLKLLFDKLSPKQQQIIGSFFGAYGYEEMTIEKIANFELMTEDAVKKQKHEATELLYYWYWHFSELRKFREAWWLVEDMTN</sequence>
<dbReference type="eggNOG" id="COG0568">
    <property type="taxonomic scope" value="Bacteria"/>
</dbReference>
<accession>E9S9A8</accession>
<gene>
    <name evidence="1" type="ORF">CUS_6221</name>
</gene>
<dbReference type="Gene3D" id="1.10.1740.10">
    <property type="match status" value="1"/>
</dbReference>
<dbReference type="InterPro" id="IPR013325">
    <property type="entry name" value="RNA_pol_sigma_r2"/>
</dbReference>
<comment type="caution">
    <text evidence="1">The sequence shown here is derived from an EMBL/GenBank/DDBJ whole genome shotgun (WGS) entry which is preliminary data.</text>
</comment>
<dbReference type="Proteomes" id="UP000004259">
    <property type="component" value="Unassembled WGS sequence"/>
</dbReference>
<dbReference type="SUPFAM" id="SSF88659">
    <property type="entry name" value="Sigma3 and sigma4 domains of RNA polymerase sigma factors"/>
    <property type="match status" value="1"/>
</dbReference>
<reference evidence="1 2" key="1">
    <citation type="submission" date="2011-02" db="EMBL/GenBank/DDBJ databases">
        <authorList>
            <person name="Nelson K.E."/>
            <person name="Sutton G."/>
            <person name="Torralba M."/>
            <person name="Durkin S."/>
            <person name="Harkins D."/>
            <person name="Montgomery R."/>
            <person name="Ziemer C."/>
            <person name="Klaassens E."/>
            <person name="Ocuiv P."/>
            <person name="Morrison M."/>
        </authorList>
    </citation>
    <scope>NUCLEOTIDE SEQUENCE [LARGE SCALE GENOMIC DNA]</scope>
    <source>
        <strain evidence="1 2">8</strain>
    </source>
</reference>
<dbReference type="STRING" id="246199.CUS_6221"/>
<dbReference type="AlphaFoldDB" id="E9S9A8"/>
<dbReference type="OrthoDB" id="1850777at2"/>
<evidence type="ECO:0000313" key="2">
    <source>
        <dbReference type="Proteomes" id="UP000004259"/>
    </source>
</evidence>
<keyword evidence="2" id="KW-1185">Reference proteome</keyword>
<dbReference type="GO" id="GO:0003700">
    <property type="term" value="F:DNA-binding transcription factor activity"/>
    <property type="evidence" value="ECO:0007669"/>
    <property type="project" value="InterPro"/>
</dbReference>
<organism evidence="1 2">
    <name type="scientific">Ruminococcus albus 8</name>
    <dbReference type="NCBI Taxonomy" id="246199"/>
    <lineage>
        <taxon>Bacteria</taxon>
        <taxon>Bacillati</taxon>
        <taxon>Bacillota</taxon>
        <taxon>Clostridia</taxon>
        <taxon>Eubacteriales</taxon>
        <taxon>Oscillospiraceae</taxon>
        <taxon>Ruminococcus</taxon>
    </lineage>
</organism>
<dbReference type="SUPFAM" id="SSF88946">
    <property type="entry name" value="Sigma2 domain of RNA polymerase sigma factors"/>
    <property type="match status" value="1"/>
</dbReference>